<keyword evidence="2" id="KW-0378">Hydrolase</keyword>
<proteinExistence type="predicted"/>
<dbReference type="GO" id="GO:0004519">
    <property type="term" value="F:endonuclease activity"/>
    <property type="evidence" value="ECO:0007669"/>
    <property type="project" value="UniProtKB-KW"/>
</dbReference>
<dbReference type="Proteomes" id="UP000001734">
    <property type="component" value="Chromosome"/>
</dbReference>
<dbReference type="KEGG" id="kpe:KPK_2859"/>
<evidence type="ECO:0000259" key="1">
    <source>
        <dbReference type="SMART" id="SM00507"/>
    </source>
</evidence>
<dbReference type="Pfam" id="PF14279">
    <property type="entry name" value="HNH_5"/>
    <property type="match status" value="1"/>
</dbReference>
<dbReference type="AlphaFoldDB" id="B5XR62"/>
<dbReference type="InterPro" id="IPR003615">
    <property type="entry name" value="HNH_nuc"/>
</dbReference>
<gene>
    <name evidence="2" type="ordered locus">KPK_2859</name>
</gene>
<name>B5XR62_KLEV3</name>
<dbReference type="SMART" id="SM00507">
    <property type="entry name" value="HNHc"/>
    <property type="match status" value="1"/>
</dbReference>
<dbReference type="InterPro" id="IPR029471">
    <property type="entry name" value="HNH_5"/>
</dbReference>
<feature type="domain" description="HNH nuclease" evidence="1">
    <location>
        <begin position="205"/>
        <end position="263"/>
    </location>
</feature>
<reference evidence="2 3" key="1">
    <citation type="journal article" date="2008" name="PLoS Genet.">
        <title>Complete genome sequence of the N2-fixing broad host range endophyte Klebsiella pneumoniae 342 and virulence predictions verified in mice.</title>
        <authorList>
            <person name="Fouts D.E."/>
            <person name="Tyler H.L."/>
            <person name="DeBoy R.T."/>
            <person name="Daugherty S."/>
            <person name="Ren Q."/>
            <person name="Badger J.H."/>
            <person name="Durkin A.S."/>
            <person name="Huot H."/>
            <person name="Shrivastava S."/>
            <person name="Kothari S."/>
            <person name="Dodson R.J."/>
            <person name="Mohamoud Y."/>
            <person name="Khouri H."/>
            <person name="Roesch L.F."/>
            <person name="Krogfelt K.A."/>
            <person name="Struve C."/>
            <person name="Triplett E.W."/>
            <person name="Methe B.A."/>
        </authorList>
    </citation>
    <scope>NUCLEOTIDE SEQUENCE [LARGE SCALE GENOMIC DNA]</scope>
    <source>
        <strain evidence="2 3">342</strain>
    </source>
</reference>
<protein>
    <submittedName>
        <fullName evidence="2">HNH endonuclease domain protein</fullName>
    </submittedName>
</protein>
<sequence>MSFTSKETEEYEHYESYYFCNIIRNVLNNQSAYMRGLNDYHGDGRSIFFEKPFPKWSHFHDFIEFIVDSVYAEKLTHDNLDEQLNAFKQYSTSFSEPVDAAIVSFASLRRYFLAYLSDNDKNLKESCISDLEDFLCLFYEGELYKKYLEQTIKEIFYILFGDRSVLRLYNEMIAESRGLDFNPDDFNVKTTTKNGYLKRLTIPKWVQKAVYHRDKGRCVICKKDLTGLVNIYNKTNYDHIVPLARFGINDVSNIQLLCDTCNQQKKANNNNSSKDYFPWYPI</sequence>
<dbReference type="BioCyc" id="KPNE507522:GI0B-2847-MONOMER"/>
<accession>B5XR62</accession>
<dbReference type="Gene3D" id="1.10.30.50">
    <property type="match status" value="1"/>
</dbReference>
<keyword evidence="2" id="KW-0540">Nuclease</keyword>
<dbReference type="EMBL" id="CP000964">
    <property type="protein sequence ID" value="ACI08869.1"/>
    <property type="molecule type" value="Genomic_DNA"/>
</dbReference>
<keyword evidence="2" id="KW-0255">Endonuclease</keyword>
<evidence type="ECO:0000313" key="3">
    <source>
        <dbReference type="Proteomes" id="UP000001734"/>
    </source>
</evidence>
<organism evidence="2 3">
    <name type="scientific">Klebsiella variicola (strain 342)</name>
    <name type="common">Klebsiella pneumoniae</name>
    <dbReference type="NCBI Taxonomy" id="507522"/>
    <lineage>
        <taxon>Bacteria</taxon>
        <taxon>Pseudomonadati</taxon>
        <taxon>Pseudomonadota</taxon>
        <taxon>Gammaproteobacteria</taxon>
        <taxon>Enterobacterales</taxon>
        <taxon>Enterobacteriaceae</taxon>
        <taxon>Klebsiella/Raoultella group</taxon>
        <taxon>Klebsiella</taxon>
        <taxon>Klebsiella pneumoniae complex</taxon>
    </lineage>
</organism>
<dbReference type="HOGENOM" id="CLU_1029499_0_0_6"/>
<dbReference type="CDD" id="cd00085">
    <property type="entry name" value="HNHc"/>
    <property type="match status" value="1"/>
</dbReference>
<evidence type="ECO:0000313" key="2">
    <source>
        <dbReference type="EMBL" id="ACI08869.1"/>
    </source>
</evidence>